<reference evidence="3 4" key="1">
    <citation type="submission" date="2019-06" db="EMBL/GenBank/DDBJ databases">
        <title>Whole genome sequence for Rhodospirillaceae sp. R148.</title>
        <authorList>
            <person name="Wang G."/>
        </authorList>
    </citation>
    <scope>NUCLEOTIDE SEQUENCE [LARGE SCALE GENOMIC DNA]</scope>
    <source>
        <strain evidence="3 4">R148</strain>
    </source>
</reference>
<dbReference type="OrthoDB" id="5377981at2"/>
<evidence type="ECO:0000259" key="2">
    <source>
        <dbReference type="Pfam" id="PF00144"/>
    </source>
</evidence>
<proteinExistence type="predicted"/>
<evidence type="ECO:0000256" key="1">
    <source>
        <dbReference type="SAM" id="SignalP"/>
    </source>
</evidence>
<feature type="domain" description="Beta-lactamase-related" evidence="2">
    <location>
        <begin position="35"/>
        <end position="366"/>
    </location>
</feature>
<dbReference type="RefSeq" id="WP_142898225.1">
    <property type="nucleotide sequence ID" value="NZ_ML660058.1"/>
</dbReference>
<dbReference type="PANTHER" id="PTHR46825:SF15">
    <property type="entry name" value="BETA-LACTAMASE-RELATED DOMAIN-CONTAINING PROTEIN"/>
    <property type="match status" value="1"/>
</dbReference>
<organism evidence="3 4">
    <name type="scientific">Denitrobaculum tricleocarpae</name>
    <dbReference type="NCBI Taxonomy" id="2591009"/>
    <lineage>
        <taxon>Bacteria</taxon>
        <taxon>Pseudomonadati</taxon>
        <taxon>Pseudomonadota</taxon>
        <taxon>Alphaproteobacteria</taxon>
        <taxon>Rhodospirillales</taxon>
        <taxon>Rhodospirillaceae</taxon>
        <taxon>Denitrobaculum</taxon>
    </lineage>
</organism>
<dbReference type="InterPro" id="IPR001466">
    <property type="entry name" value="Beta-lactam-related"/>
</dbReference>
<feature type="signal peptide" evidence="1">
    <location>
        <begin position="1"/>
        <end position="26"/>
    </location>
</feature>
<sequence length="394" mass="42961">MPSKRFAILFAAFISALASGSHPASAAPIDYDRLDQRLNRLAEDPGIVGLAVGVIEKGEITFARGYGETRIGGMPVTADTVFRWASLSKGVASSLTARLEAQGALSLSDKVAGFETSLRLPGGAERDATLENILSHRLGIIPNAYDTTLEDGRDPVEIRRSLGKLKAVCPIGDCHSYQNVAFDTVSEVVENVAQSSYGQALKTLLFKPLGMTNASIGRDSLQNAASWAEPHRYARGAKAAKRRKVKEAYYRVPAAGGVNGSIRDLALFARAQMGLVPEVLPQAQLDNLHSPRVYTRREQSRLSGRYGGHIRDARYALAWRVYKYSAEGYRVVGHRGAVDGYRSLILFDPALDTGVVVLWNSNSRKPTAIQLEVMDMAYGLPARDWLQLDQKASR</sequence>
<dbReference type="Pfam" id="PF00144">
    <property type="entry name" value="Beta-lactamase"/>
    <property type="match status" value="1"/>
</dbReference>
<comment type="caution">
    <text evidence="3">The sequence shown here is derived from an EMBL/GenBank/DDBJ whole genome shotgun (WGS) entry which is preliminary data.</text>
</comment>
<feature type="chain" id="PRO_5021928107" evidence="1">
    <location>
        <begin position="27"/>
        <end position="394"/>
    </location>
</feature>
<keyword evidence="4" id="KW-1185">Reference proteome</keyword>
<name>A0A545TKX9_9PROT</name>
<evidence type="ECO:0000313" key="3">
    <source>
        <dbReference type="EMBL" id="TQV77882.1"/>
    </source>
</evidence>
<dbReference type="SUPFAM" id="SSF56601">
    <property type="entry name" value="beta-lactamase/transpeptidase-like"/>
    <property type="match status" value="1"/>
</dbReference>
<keyword evidence="1" id="KW-0732">Signal</keyword>
<gene>
    <name evidence="3" type="ORF">FKG95_20265</name>
</gene>
<dbReference type="InterPro" id="IPR050491">
    <property type="entry name" value="AmpC-like"/>
</dbReference>
<evidence type="ECO:0000313" key="4">
    <source>
        <dbReference type="Proteomes" id="UP000315252"/>
    </source>
</evidence>
<dbReference type="AlphaFoldDB" id="A0A545TKX9"/>
<dbReference type="Gene3D" id="3.40.710.10">
    <property type="entry name" value="DD-peptidase/beta-lactamase superfamily"/>
    <property type="match status" value="1"/>
</dbReference>
<dbReference type="InterPro" id="IPR012338">
    <property type="entry name" value="Beta-lactam/transpept-like"/>
</dbReference>
<dbReference type="PANTHER" id="PTHR46825">
    <property type="entry name" value="D-ALANYL-D-ALANINE-CARBOXYPEPTIDASE/ENDOPEPTIDASE AMPH"/>
    <property type="match status" value="1"/>
</dbReference>
<dbReference type="EMBL" id="VHSH01000007">
    <property type="protein sequence ID" value="TQV77882.1"/>
    <property type="molecule type" value="Genomic_DNA"/>
</dbReference>
<accession>A0A545TKX9</accession>
<protein>
    <submittedName>
        <fullName evidence="3">Beta-lactamase family protein</fullName>
    </submittedName>
</protein>
<dbReference type="Proteomes" id="UP000315252">
    <property type="component" value="Unassembled WGS sequence"/>
</dbReference>